<gene>
    <name evidence="2" type="ORF">ENR23_14610</name>
</gene>
<protein>
    <submittedName>
        <fullName evidence="2">Uncharacterized protein</fullName>
    </submittedName>
</protein>
<feature type="signal peptide" evidence="1">
    <location>
        <begin position="1"/>
        <end position="30"/>
    </location>
</feature>
<evidence type="ECO:0000256" key="1">
    <source>
        <dbReference type="SAM" id="SignalP"/>
    </source>
</evidence>
<keyword evidence="1" id="KW-0732">Signal</keyword>
<sequence length="215" mass="22094">MRVLAASPARRLAVLLGLALSLAAATASRAQTWTEVGDAGDLPINAQSTAGLGGLLTLSGTLSSAADVDMYCIQTSNMVDVPGYPVLTLTCWSDVSPNVWVFDANGMGISTNESCAGGFKTLTTTTLYPFTAYYVAVSYSGVAAVSTDGPMWLAATGERSPDGPGAASAVTGWAGSALVTGPNPYQLGFNFTGYCESPTPAVRQGWGSLKIRYGN</sequence>
<accession>A0A832I479</accession>
<comment type="caution">
    <text evidence="2">The sequence shown here is derived from an EMBL/GenBank/DDBJ whole genome shotgun (WGS) entry which is preliminary data.</text>
</comment>
<organism evidence="2">
    <name type="scientific">Eiseniibacteriota bacterium</name>
    <dbReference type="NCBI Taxonomy" id="2212470"/>
    <lineage>
        <taxon>Bacteria</taxon>
        <taxon>Candidatus Eiseniibacteriota</taxon>
    </lineage>
</organism>
<dbReference type="EMBL" id="DSQF01000030">
    <property type="protein sequence ID" value="HGZ44612.1"/>
    <property type="molecule type" value="Genomic_DNA"/>
</dbReference>
<name>A0A832I479_UNCEI</name>
<evidence type="ECO:0000313" key="2">
    <source>
        <dbReference type="EMBL" id="HGZ44612.1"/>
    </source>
</evidence>
<feature type="chain" id="PRO_5032791050" evidence="1">
    <location>
        <begin position="31"/>
        <end position="215"/>
    </location>
</feature>
<dbReference type="AlphaFoldDB" id="A0A832I479"/>
<proteinExistence type="predicted"/>
<reference evidence="2" key="1">
    <citation type="journal article" date="2020" name="mSystems">
        <title>Genome- and Community-Level Interaction Insights into Carbon Utilization and Element Cycling Functions of Hydrothermarchaeota in Hydrothermal Sediment.</title>
        <authorList>
            <person name="Zhou Z."/>
            <person name="Liu Y."/>
            <person name="Xu W."/>
            <person name="Pan J."/>
            <person name="Luo Z.H."/>
            <person name="Li M."/>
        </authorList>
    </citation>
    <scope>NUCLEOTIDE SEQUENCE [LARGE SCALE GENOMIC DNA]</scope>
    <source>
        <strain evidence="2">SpSt-381</strain>
    </source>
</reference>